<protein>
    <submittedName>
        <fullName evidence="2">Uncharacterized protein</fullName>
    </submittedName>
</protein>
<name>A0A8T3ASB9_DENNO</name>
<dbReference type="PANTHER" id="PTHR35296:SF3">
    <property type="entry name" value="EXPRESSED PROTEIN"/>
    <property type="match status" value="1"/>
</dbReference>
<comment type="similarity">
    <text evidence="1">Belongs to the ARG7 family.</text>
</comment>
<evidence type="ECO:0000313" key="2">
    <source>
        <dbReference type="EMBL" id="KAI0498612.1"/>
    </source>
</evidence>
<evidence type="ECO:0000313" key="3">
    <source>
        <dbReference type="Proteomes" id="UP000829196"/>
    </source>
</evidence>
<sequence>MVCSELGCCIFVRRSSSHRYQTLPAIDRSCSALPVAASQAVKVVVGKERREFLVDPFVFQTEPFRVLMEMACDDGRGIIGDGEALFFHVDSILFDHMLWSVYNDFSDDSYSSSPLFRLNLREIIEFYSQDL</sequence>
<keyword evidence="3" id="KW-1185">Reference proteome</keyword>
<dbReference type="EMBL" id="JAGYWB010000014">
    <property type="protein sequence ID" value="KAI0498612.1"/>
    <property type="molecule type" value="Genomic_DNA"/>
</dbReference>
<dbReference type="Proteomes" id="UP000829196">
    <property type="component" value="Unassembled WGS sequence"/>
</dbReference>
<proteinExistence type="inferred from homology"/>
<reference evidence="2" key="1">
    <citation type="journal article" date="2022" name="Front. Genet.">
        <title>Chromosome-Scale Assembly of the Dendrobium nobile Genome Provides Insights Into the Molecular Mechanism of the Biosynthesis of the Medicinal Active Ingredient of Dendrobium.</title>
        <authorList>
            <person name="Xu Q."/>
            <person name="Niu S.-C."/>
            <person name="Li K.-L."/>
            <person name="Zheng P.-J."/>
            <person name="Zhang X.-J."/>
            <person name="Jia Y."/>
            <person name="Liu Y."/>
            <person name="Niu Y.-X."/>
            <person name="Yu L.-H."/>
            <person name="Chen D.-F."/>
            <person name="Zhang G.-Q."/>
        </authorList>
    </citation>
    <scope>NUCLEOTIDE SEQUENCE</scope>
    <source>
        <tissue evidence="2">Leaf</tissue>
    </source>
</reference>
<gene>
    <name evidence="2" type="ORF">KFK09_019502</name>
</gene>
<accession>A0A8T3ASB9</accession>
<comment type="caution">
    <text evidence="2">The sequence shown here is derived from an EMBL/GenBank/DDBJ whole genome shotgun (WGS) entry which is preliminary data.</text>
</comment>
<dbReference type="OrthoDB" id="1052757at2759"/>
<dbReference type="PANTHER" id="PTHR35296">
    <property type="entry name" value="EXPRESSED PROTEIN"/>
    <property type="match status" value="1"/>
</dbReference>
<evidence type="ECO:0000256" key="1">
    <source>
        <dbReference type="ARBA" id="ARBA00006974"/>
    </source>
</evidence>
<dbReference type="InterPro" id="IPR003676">
    <property type="entry name" value="SAUR_fam"/>
</dbReference>
<organism evidence="2 3">
    <name type="scientific">Dendrobium nobile</name>
    <name type="common">Orchid</name>
    <dbReference type="NCBI Taxonomy" id="94219"/>
    <lineage>
        <taxon>Eukaryota</taxon>
        <taxon>Viridiplantae</taxon>
        <taxon>Streptophyta</taxon>
        <taxon>Embryophyta</taxon>
        <taxon>Tracheophyta</taxon>
        <taxon>Spermatophyta</taxon>
        <taxon>Magnoliopsida</taxon>
        <taxon>Liliopsida</taxon>
        <taxon>Asparagales</taxon>
        <taxon>Orchidaceae</taxon>
        <taxon>Epidendroideae</taxon>
        <taxon>Malaxideae</taxon>
        <taxon>Dendrobiinae</taxon>
        <taxon>Dendrobium</taxon>
    </lineage>
</organism>
<dbReference type="GO" id="GO:0009733">
    <property type="term" value="P:response to auxin"/>
    <property type="evidence" value="ECO:0007669"/>
    <property type="project" value="InterPro"/>
</dbReference>
<dbReference type="AlphaFoldDB" id="A0A8T3ASB9"/>